<dbReference type="Proteomes" id="UP001558613">
    <property type="component" value="Unassembled WGS sequence"/>
</dbReference>
<proteinExistence type="predicted"/>
<keyword evidence="2" id="KW-1185">Reference proteome</keyword>
<organism evidence="1 2">
    <name type="scientific">Cirrhinus molitorella</name>
    <name type="common">mud carp</name>
    <dbReference type="NCBI Taxonomy" id="172907"/>
    <lineage>
        <taxon>Eukaryota</taxon>
        <taxon>Metazoa</taxon>
        <taxon>Chordata</taxon>
        <taxon>Craniata</taxon>
        <taxon>Vertebrata</taxon>
        <taxon>Euteleostomi</taxon>
        <taxon>Actinopterygii</taxon>
        <taxon>Neopterygii</taxon>
        <taxon>Teleostei</taxon>
        <taxon>Ostariophysi</taxon>
        <taxon>Cypriniformes</taxon>
        <taxon>Cyprinidae</taxon>
        <taxon>Labeoninae</taxon>
        <taxon>Labeonini</taxon>
        <taxon>Cirrhinus</taxon>
    </lineage>
</organism>
<comment type="caution">
    <text evidence="1">The sequence shown here is derived from an EMBL/GenBank/DDBJ whole genome shotgun (WGS) entry which is preliminary data.</text>
</comment>
<dbReference type="EMBL" id="JAYMGO010000013">
    <property type="protein sequence ID" value="KAL1263032.1"/>
    <property type="molecule type" value="Genomic_DNA"/>
</dbReference>
<evidence type="ECO:0000313" key="1">
    <source>
        <dbReference type="EMBL" id="KAL1263032.1"/>
    </source>
</evidence>
<sequence>MIHSEVNPIGQCRETESGDFQGSRRFIQSFYTERGARPTRMHRSFVERSVVGFSSQDWGYFSTRQDGQLPRRSPLFPPPLLRPAFAASGAEDRNTLARTQRGLVERTVCRI</sequence>
<accession>A0ABR3MD80</accession>
<name>A0ABR3MD80_9TELE</name>
<reference evidence="1 2" key="1">
    <citation type="submission" date="2023-09" db="EMBL/GenBank/DDBJ databases">
        <authorList>
            <person name="Wang M."/>
        </authorList>
    </citation>
    <scope>NUCLEOTIDE SEQUENCE [LARGE SCALE GENOMIC DNA]</scope>
    <source>
        <strain evidence="1">GT-2023</strain>
        <tissue evidence="1">Liver</tissue>
    </source>
</reference>
<evidence type="ECO:0000313" key="2">
    <source>
        <dbReference type="Proteomes" id="UP001558613"/>
    </source>
</evidence>
<gene>
    <name evidence="1" type="ORF">QQF64_005771</name>
</gene>
<protein>
    <submittedName>
        <fullName evidence="1">Uncharacterized protein</fullName>
    </submittedName>
</protein>